<evidence type="ECO:0000256" key="6">
    <source>
        <dbReference type="ARBA" id="ARBA00023015"/>
    </source>
</evidence>
<gene>
    <name evidence="14" type="ORF">SAMN05444380_103107</name>
</gene>
<dbReference type="Gene3D" id="1.10.287.130">
    <property type="match status" value="1"/>
</dbReference>
<dbReference type="GO" id="GO:0000155">
    <property type="term" value="F:phosphorelay sensor kinase activity"/>
    <property type="evidence" value="ECO:0007669"/>
    <property type="project" value="InterPro"/>
</dbReference>
<feature type="transmembrane region" description="Helical" evidence="10">
    <location>
        <begin position="933"/>
        <end position="957"/>
    </location>
</feature>
<dbReference type="Gene3D" id="2.130.10.10">
    <property type="entry name" value="YVTN repeat-like/Quinoprotein amine dehydrogenase"/>
    <property type="match status" value="3"/>
</dbReference>
<dbReference type="SMART" id="SM00388">
    <property type="entry name" value="HisKA"/>
    <property type="match status" value="1"/>
</dbReference>
<keyword evidence="10" id="KW-0812">Transmembrane</keyword>
<dbReference type="GO" id="GO:0043565">
    <property type="term" value="F:sequence-specific DNA binding"/>
    <property type="evidence" value="ECO:0007669"/>
    <property type="project" value="InterPro"/>
</dbReference>
<dbReference type="Gene3D" id="1.10.10.60">
    <property type="entry name" value="Homeodomain-like"/>
    <property type="match status" value="2"/>
</dbReference>
<evidence type="ECO:0000259" key="13">
    <source>
        <dbReference type="PROSITE" id="PS50110"/>
    </source>
</evidence>
<dbReference type="InterPro" id="IPR001789">
    <property type="entry name" value="Sig_transdc_resp-reg_receiver"/>
</dbReference>
<dbReference type="InParanoid" id="A0A1I1VX12"/>
<dbReference type="SUPFAM" id="SSF55874">
    <property type="entry name" value="ATPase domain of HSP90 chaperone/DNA topoisomerase II/histidine kinase"/>
    <property type="match status" value="1"/>
</dbReference>
<name>A0A1I1VX12_9BACT</name>
<dbReference type="Gene3D" id="2.60.40.10">
    <property type="entry name" value="Immunoglobulins"/>
    <property type="match status" value="1"/>
</dbReference>
<reference evidence="14 15" key="1">
    <citation type="submission" date="2016-10" db="EMBL/GenBank/DDBJ databases">
        <authorList>
            <person name="de Groot N.N."/>
        </authorList>
    </citation>
    <scope>NUCLEOTIDE SEQUENCE [LARGE SCALE GENOMIC DNA]</scope>
    <source>
        <strain evidence="14 15">DSM 19012</strain>
    </source>
</reference>
<keyword evidence="4" id="KW-0808">Transferase</keyword>
<keyword evidence="8" id="KW-0804">Transcription</keyword>
<dbReference type="PROSITE" id="PS50109">
    <property type="entry name" value="HIS_KIN"/>
    <property type="match status" value="1"/>
</dbReference>
<sequence>MNRLFVTYDRINCVKEIFLHTKWQISCCFLCLCLWLLPGAFSFSQENYHWTHYTTVDGLSQNAVTSILQDRRGFMWFATWNGVSRFDGYQFSNYKVRPGDEVEISSSRIDYITEDIFGFIWLLTNGKNVCRFDPMKEEFANVPGLENEDLRIDRLITLPGGATWLLTADRGAFRVVTDTSSFNMVVYPYSLARKNLASNKVHDVFQDNGGNEWILTNNGIGRITSNQDTVPQLFFVQNSQIGQQPMAFFVASDFGEEIWFGADKGNICIYDKNKKQFSVLKLPTKGKIIALHLLTHKKCLIATDNDGLLVYNGNQEKKFVYFSTRARNKLKSDNILITYQDSHGDVWIQQDIDSLARFNKLTGKISYYDLKYHFVSDADNPNFMAHEDINQTLWIHPLGGGIFYFDRKNDQLVPFFGSKKKSMHISDRLHSMYSDYQGNLWMSTRAKGLEKFVFPHGNFNFLIPHQSPDNINDNHVRAVAEDHQGRIWIATKSNEILIYDSNHHLLGFLGMDGKLHEKKRYFDATAYSLVPGRNGVMWIGTKGEGLILAVPGTDAKEFAYSLFYYKNREEDLYSLSNNNVYHIFEDSQERLWVATFGGGINLVEKPYQPDRKLKFINYRNHFRNYPIDECFRVRFITYGPQNTMWAATTKGLIMFDANFEKGEDLVFNHFTYIPGDSSCLSNNDVHDILWASNGDLYFATFGGGLNRLVEFSEDSMPLFEHFTVENGLPSDVLLALQEDSKGNIWITTEYGLSRFNPQSKTFQNFNKANYFYDIRFSEAAHIKDSKGNLWFGSQQGVLWFHPDMLSKSSFVPPLRFTEFRLFNRKVEVGEGSPLSKPIDVVDEIVLKHSQNIFSIGFAALDMKYPQFVKYAVKLEGFDAEWRYIDGQRGVTYTNIPHGEYLFKVRSTNSDGVWVNNERCLQIIILPSFWVTPWAYVIYIILFLAIVFLGGVVLTTIVRLRHKAAFEHQLAQMKLNFFTNVSHELRTPLTLINGPLEEVLKQKDLPGTIKERLNVIKKNSDRMLRLIDQVLDFVKIQNKKMKLVVEQIEVVPFVQKVMDHFRFRAIDQNIEFTLESQMQDTCLWVDVDKFEKIIFNLLSNAFKYIDNGHRITVRIDEVDDQIELAIKDDGKGISQEVMNRLFERFENGFLGKKSFQSSSGIGLALVKEFVEMHQGRILVNSTPGVGTEFRLLFRKGLDHFSEEVQIMDTPRNSLTMNEVTYSSDHIADNSPEAETDHAPPELSSVLLVEDNREVRNFIKDTLTKSYHVIEACNGAEALKMAKEKQPDLIISDLMMPVMDGVTLLQRIREDVETSHIPFIILTARSNMESRLQGLEKGADDYITKPFSTSYLMVRVKNLLQRQRQMQMVFRDNKDINTDHIELWPAQPQVTSMDEEFIRKLVRFMEQNMDNNELVVEDLVNEMGVSRSVFFKKLKALTGMAPIEFIRDMRMKRAAQLIERGDYTISQVAFMVGMNDARYFSRCFRSKFGLSPSQYKKRYKQ</sequence>
<dbReference type="SMART" id="SM00448">
    <property type="entry name" value="REC"/>
    <property type="match status" value="1"/>
</dbReference>
<feature type="domain" description="Histidine kinase" evidence="12">
    <location>
        <begin position="979"/>
        <end position="1196"/>
    </location>
</feature>
<dbReference type="eggNOG" id="COG0745">
    <property type="taxonomic scope" value="Bacteria"/>
</dbReference>
<dbReference type="PROSITE" id="PS01124">
    <property type="entry name" value="HTH_ARAC_FAMILY_2"/>
    <property type="match status" value="1"/>
</dbReference>
<evidence type="ECO:0000256" key="5">
    <source>
        <dbReference type="ARBA" id="ARBA00022777"/>
    </source>
</evidence>
<dbReference type="Pfam" id="PF00512">
    <property type="entry name" value="HisKA"/>
    <property type="match status" value="1"/>
</dbReference>
<dbReference type="SUPFAM" id="SSF46689">
    <property type="entry name" value="Homeodomain-like"/>
    <property type="match status" value="1"/>
</dbReference>
<keyword evidence="10" id="KW-1133">Transmembrane helix</keyword>
<dbReference type="InterPro" id="IPR036890">
    <property type="entry name" value="HATPase_C_sf"/>
</dbReference>
<evidence type="ECO:0000256" key="9">
    <source>
        <dbReference type="PROSITE-ProRule" id="PRU00169"/>
    </source>
</evidence>
<evidence type="ECO:0000313" key="15">
    <source>
        <dbReference type="Proteomes" id="UP000181976"/>
    </source>
</evidence>
<comment type="catalytic activity">
    <reaction evidence="1">
        <text>ATP + protein L-histidine = ADP + protein N-phospho-L-histidine.</text>
        <dbReference type="EC" id="2.7.13.3"/>
    </reaction>
</comment>
<proteinExistence type="predicted"/>
<dbReference type="InterPro" id="IPR005467">
    <property type="entry name" value="His_kinase_dom"/>
</dbReference>
<dbReference type="CDD" id="cd00082">
    <property type="entry name" value="HisKA"/>
    <property type="match status" value="1"/>
</dbReference>
<dbReference type="Pfam" id="PF00072">
    <property type="entry name" value="Response_reg"/>
    <property type="match status" value="1"/>
</dbReference>
<keyword evidence="5" id="KW-0418">Kinase</keyword>
<dbReference type="InterPro" id="IPR013783">
    <property type="entry name" value="Ig-like_fold"/>
</dbReference>
<dbReference type="InterPro" id="IPR018062">
    <property type="entry name" value="HTH_AraC-typ_CS"/>
</dbReference>
<evidence type="ECO:0000256" key="1">
    <source>
        <dbReference type="ARBA" id="ARBA00000085"/>
    </source>
</evidence>
<evidence type="ECO:0000259" key="12">
    <source>
        <dbReference type="PROSITE" id="PS50109"/>
    </source>
</evidence>
<dbReference type="PROSITE" id="PS00041">
    <property type="entry name" value="HTH_ARAC_FAMILY_1"/>
    <property type="match status" value="1"/>
</dbReference>
<dbReference type="InterPro" id="IPR011006">
    <property type="entry name" value="CheY-like_superfamily"/>
</dbReference>
<evidence type="ECO:0000313" key="14">
    <source>
        <dbReference type="EMBL" id="SFD87421.1"/>
    </source>
</evidence>
<dbReference type="InterPro" id="IPR036097">
    <property type="entry name" value="HisK_dim/P_sf"/>
</dbReference>
<dbReference type="InterPro" id="IPR011110">
    <property type="entry name" value="Reg_prop"/>
</dbReference>
<dbReference type="InterPro" id="IPR003594">
    <property type="entry name" value="HATPase_dom"/>
</dbReference>
<keyword evidence="7" id="KW-0238">DNA-binding</keyword>
<feature type="domain" description="HTH araC/xylS-type" evidence="11">
    <location>
        <begin position="1397"/>
        <end position="1496"/>
    </location>
</feature>
<dbReference type="CDD" id="cd00075">
    <property type="entry name" value="HATPase"/>
    <property type="match status" value="1"/>
</dbReference>
<organism evidence="14 15">
    <name type="scientific">Thermophagus xiamenensis</name>
    <dbReference type="NCBI Taxonomy" id="385682"/>
    <lineage>
        <taxon>Bacteria</taxon>
        <taxon>Pseudomonadati</taxon>
        <taxon>Bacteroidota</taxon>
        <taxon>Bacteroidia</taxon>
        <taxon>Marinilabiliales</taxon>
        <taxon>Marinilabiliaceae</taxon>
        <taxon>Thermophagus</taxon>
    </lineage>
</organism>
<keyword evidence="6" id="KW-0805">Transcription regulation</keyword>
<dbReference type="SMART" id="SM00387">
    <property type="entry name" value="HATPase_c"/>
    <property type="match status" value="1"/>
</dbReference>
<dbReference type="Gene3D" id="3.30.565.10">
    <property type="entry name" value="Histidine kinase-like ATPase, C-terminal domain"/>
    <property type="match status" value="1"/>
</dbReference>
<dbReference type="InterPro" id="IPR004358">
    <property type="entry name" value="Sig_transdc_His_kin-like_C"/>
</dbReference>
<feature type="domain" description="Response regulatory" evidence="13">
    <location>
        <begin position="1243"/>
        <end position="1358"/>
    </location>
</feature>
<dbReference type="Pfam" id="PF07494">
    <property type="entry name" value="Reg_prop"/>
    <property type="match status" value="4"/>
</dbReference>
<dbReference type="PROSITE" id="PS50110">
    <property type="entry name" value="RESPONSE_REGULATORY"/>
    <property type="match status" value="1"/>
</dbReference>
<evidence type="ECO:0000256" key="7">
    <source>
        <dbReference type="ARBA" id="ARBA00023125"/>
    </source>
</evidence>
<dbReference type="RefSeq" id="WP_237706175.1">
    <property type="nucleotide sequence ID" value="NZ_AFSL01000092.1"/>
</dbReference>
<dbReference type="Pfam" id="PF02518">
    <property type="entry name" value="HATPase_c"/>
    <property type="match status" value="1"/>
</dbReference>
<evidence type="ECO:0000259" key="11">
    <source>
        <dbReference type="PROSITE" id="PS01124"/>
    </source>
</evidence>
<dbReference type="eggNOG" id="COG3292">
    <property type="taxonomic scope" value="Bacteria"/>
</dbReference>
<keyword evidence="15" id="KW-1185">Reference proteome</keyword>
<dbReference type="FunFam" id="1.10.287.130:FF:000045">
    <property type="entry name" value="Two-component system sensor histidine kinase/response regulator"/>
    <property type="match status" value="1"/>
</dbReference>
<dbReference type="PANTHER" id="PTHR43547:SF2">
    <property type="entry name" value="HYBRID SIGNAL TRANSDUCTION HISTIDINE KINASE C"/>
    <property type="match status" value="1"/>
</dbReference>
<dbReference type="EMBL" id="FONA01000003">
    <property type="protein sequence ID" value="SFD87421.1"/>
    <property type="molecule type" value="Genomic_DNA"/>
</dbReference>
<dbReference type="InterPro" id="IPR018060">
    <property type="entry name" value="HTH_AraC"/>
</dbReference>
<evidence type="ECO:0000256" key="8">
    <source>
        <dbReference type="ARBA" id="ARBA00023163"/>
    </source>
</evidence>
<dbReference type="SUPFAM" id="SSF63829">
    <property type="entry name" value="Calcium-dependent phosphotriesterase"/>
    <property type="match status" value="3"/>
</dbReference>
<keyword evidence="10" id="KW-0472">Membrane</keyword>
<dbReference type="FunFam" id="3.40.50.2300:FF:000138">
    <property type="entry name" value="Two-component system sensor histidine kinase/response regulator"/>
    <property type="match status" value="1"/>
</dbReference>
<dbReference type="eggNOG" id="COG5002">
    <property type="taxonomic scope" value="Bacteria"/>
</dbReference>
<dbReference type="Pfam" id="PF07495">
    <property type="entry name" value="Y_Y_Y"/>
    <property type="match status" value="1"/>
</dbReference>
<dbReference type="Proteomes" id="UP000181976">
    <property type="component" value="Unassembled WGS sequence"/>
</dbReference>
<keyword evidence="3 9" id="KW-0597">Phosphoprotein</keyword>
<dbReference type="EC" id="2.7.13.3" evidence="2"/>
<dbReference type="InterPro" id="IPR011123">
    <property type="entry name" value="Y_Y_Y"/>
</dbReference>
<dbReference type="Pfam" id="PF12833">
    <property type="entry name" value="HTH_18"/>
    <property type="match status" value="1"/>
</dbReference>
<dbReference type="SUPFAM" id="SSF47384">
    <property type="entry name" value="Homodimeric domain of signal transducing histidine kinase"/>
    <property type="match status" value="1"/>
</dbReference>
<dbReference type="FunFam" id="3.30.565.10:FF:000006">
    <property type="entry name" value="Sensor histidine kinase WalK"/>
    <property type="match status" value="1"/>
</dbReference>
<accession>A0A1I1VX12</accession>
<dbReference type="STRING" id="385682.SAMN05444380_103107"/>
<dbReference type="PRINTS" id="PR00344">
    <property type="entry name" value="BCTRLSENSOR"/>
</dbReference>
<dbReference type="GO" id="GO:0003700">
    <property type="term" value="F:DNA-binding transcription factor activity"/>
    <property type="evidence" value="ECO:0007669"/>
    <property type="project" value="InterPro"/>
</dbReference>
<dbReference type="SUPFAM" id="SSF52172">
    <property type="entry name" value="CheY-like"/>
    <property type="match status" value="1"/>
</dbReference>
<feature type="modified residue" description="4-aspartylphosphate" evidence="9">
    <location>
        <position position="1291"/>
    </location>
</feature>
<evidence type="ECO:0000256" key="2">
    <source>
        <dbReference type="ARBA" id="ARBA00012438"/>
    </source>
</evidence>
<evidence type="ECO:0000256" key="10">
    <source>
        <dbReference type="SAM" id="Phobius"/>
    </source>
</evidence>
<dbReference type="InterPro" id="IPR015943">
    <property type="entry name" value="WD40/YVTN_repeat-like_dom_sf"/>
</dbReference>
<dbReference type="CDD" id="cd17574">
    <property type="entry name" value="REC_OmpR"/>
    <property type="match status" value="1"/>
</dbReference>
<protein>
    <recommendedName>
        <fullName evidence="2">histidine kinase</fullName>
        <ecNumber evidence="2">2.7.13.3</ecNumber>
    </recommendedName>
</protein>
<dbReference type="SMART" id="SM00342">
    <property type="entry name" value="HTH_ARAC"/>
    <property type="match status" value="1"/>
</dbReference>
<dbReference type="FunFam" id="2.60.40.10:FF:000791">
    <property type="entry name" value="Two-component system sensor histidine kinase/response regulator"/>
    <property type="match status" value="1"/>
</dbReference>
<dbReference type="InterPro" id="IPR003661">
    <property type="entry name" value="HisK_dim/P_dom"/>
</dbReference>
<dbReference type="InterPro" id="IPR009057">
    <property type="entry name" value="Homeodomain-like_sf"/>
</dbReference>
<dbReference type="Gene3D" id="3.40.50.2300">
    <property type="match status" value="1"/>
</dbReference>
<evidence type="ECO:0000256" key="4">
    <source>
        <dbReference type="ARBA" id="ARBA00022679"/>
    </source>
</evidence>
<dbReference type="PANTHER" id="PTHR43547">
    <property type="entry name" value="TWO-COMPONENT HISTIDINE KINASE"/>
    <property type="match status" value="1"/>
</dbReference>
<evidence type="ECO:0000256" key="3">
    <source>
        <dbReference type="ARBA" id="ARBA00022553"/>
    </source>
</evidence>